<accession>A0A1V9ZWL9</accession>
<dbReference type="Proteomes" id="UP000243217">
    <property type="component" value="Unassembled WGS sequence"/>
</dbReference>
<dbReference type="OrthoDB" id="684045at2759"/>
<dbReference type="InterPro" id="IPR002110">
    <property type="entry name" value="Ankyrin_rpt"/>
</dbReference>
<proteinExistence type="predicted"/>
<gene>
    <name evidence="1" type="ORF">THRCLA_05210</name>
</gene>
<dbReference type="AlphaFoldDB" id="A0A1V9ZWL9"/>
<dbReference type="InterPro" id="IPR036770">
    <property type="entry name" value="Ankyrin_rpt-contain_sf"/>
</dbReference>
<evidence type="ECO:0000313" key="1">
    <source>
        <dbReference type="EMBL" id="OQS02422.1"/>
    </source>
</evidence>
<reference evidence="1 2" key="1">
    <citation type="journal article" date="2014" name="Genome Biol. Evol.">
        <title>The secreted proteins of Achlya hypogyna and Thraustotheca clavata identify the ancestral oomycete secretome and reveal gene acquisitions by horizontal gene transfer.</title>
        <authorList>
            <person name="Misner I."/>
            <person name="Blouin N."/>
            <person name="Leonard G."/>
            <person name="Richards T.A."/>
            <person name="Lane C.E."/>
        </authorList>
    </citation>
    <scope>NUCLEOTIDE SEQUENCE [LARGE SCALE GENOMIC DNA]</scope>
    <source>
        <strain evidence="1 2">ATCC 34112</strain>
    </source>
</reference>
<dbReference type="SUPFAM" id="SSF48403">
    <property type="entry name" value="Ankyrin repeat"/>
    <property type="match status" value="1"/>
</dbReference>
<sequence length="217" mass="24997">MGYEATVWHAAKMGQIDLLKKLIEQDGHSFYKQDDQLKTPFYYGCTFNQPYVLAYLSKLYDQHNITMPAEQRSWCIVSCLNKDVRLFLEGKLTIESVIASRKKKAHDESLSAMQAAQEGNTTRLRYYIKFEPENLLEKPPLQAACIHNQAIAVAMLLQFYKLKLNEISYQQLIQESMATTSSETIQNTLQGKLSLKELCLLEKNIPMRQSKLKSYEA</sequence>
<keyword evidence="2" id="KW-1185">Reference proteome</keyword>
<name>A0A1V9ZWL9_9STRA</name>
<dbReference type="Gene3D" id="1.25.40.20">
    <property type="entry name" value="Ankyrin repeat-containing domain"/>
    <property type="match status" value="1"/>
</dbReference>
<dbReference type="Pfam" id="PF13637">
    <property type="entry name" value="Ank_4"/>
    <property type="match status" value="1"/>
</dbReference>
<dbReference type="EMBL" id="JNBS01001131">
    <property type="protein sequence ID" value="OQS02422.1"/>
    <property type="molecule type" value="Genomic_DNA"/>
</dbReference>
<organism evidence="1 2">
    <name type="scientific">Thraustotheca clavata</name>
    <dbReference type="NCBI Taxonomy" id="74557"/>
    <lineage>
        <taxon>Eukaryota</taxon>
        <taxon>Sar</taxon>
        <taxon>Stramenopiles</taxon>
        <taxon>Oomycota</taxon>
        <taxon>Saprolegniomycetes</taxon>
        <taxon>Saprolegniales</taxon>
        <taxon>Achlyaceae</taxon>
        <taxon>Thraustotheca</taxon>
    </lineage>
</organism>
<comment type="caution">
    <text evidence="1">The sequence shown here is derived from an EMBL/GenBank/DDBJ whole genome shotgun (WGS) entry which is preliminary data.</text>
</comment>
<protein>
    <submittedName>
        <fullName evidence="1">Uncharacterized protein</fullName>
    </submittedName>
</protein>
<evidence type="ECO:0000313" key="2">
    <source>
        <dbReference type="Proteomes" id="UP000243217"/>
    </source>
</evidence>